<dbReference type="NCBIfam" id="NF045542">
    <property type="entry name" value="Clp_rel_HeadMat"/>
    <property type="match status" value="1"/>
</dbReference>
<evidence type="ECO:0000313" key="11">
    <source>
        <dbReference type="Proteomes" id="UP000182276"/>
    </source>
</evidence>
<dbReference type="InterPro" id="IPR023562">
    <property type="entry name" value="ClpP/TepA"/>
</dbReference>
<evidence type="ECO:0000256" key="6">
    <source>
        <dbReference type="RuleBase" id="RU003567"/>
    </source>
</evidence>
<dbReference type="PANTHER" id="PTHR10381">
    <property type="entry name" value="ATP-DEPENDENT CLP PROTEASE PROTEOLYTIC SUBUNIT"/>
    <property type="match status" value="1"/>
</dbReference>
<dbReference type="SUPFAM" id="SSF52096">
    <property type="entry name" value="ClpP/crotonase"/>
    <property type="match status" value="1"/>
</dbReference>
<keyword evidence="5" id="KW-0720">Serine protease</keyword>
<dbReference type="InterPro" id="IPR001907">
    <property type="entry name" value="ClpP"/>
</dbReference>
<dbReference type="GO" id="GO:0006515">
    <property type="term" value="P:protein quality control for misfolded or incompletely synthesized proteins"/>
    <property type="evidence" value="ECO:0007669"/>
    <property type="project" value="TreeGrafter"/>
</dbReference>
<evidence type="ECO:0000256" key="5">
    <source>
        <dbReference type="ARBA" id="ARBA00022825"/>
    </source>
</evidence>
<reference evidence="8 10" key="3">
    <citation type="journal article" name="Genome Announc.">
        <title>Complete Genome Sequence of Pseudomonas balearica DSM 6083T.</title>
        <authorList>
            <person name="Bennasar-Figueras A."/>
            <person name="Salva-Serra F."/>
            <person name="Jaen-Luchoro D."/>
            <person name="Segui C."/>
            <person name="Aliaga F."/>
            <person name="Busquets A."/>
            <person name="Gomila M."/>
            <person name="Moore E.R."/>
            <person name="Lalucat J."/>
        </authorList>
    </citation>
    <scope>NUCLEOTIDE SEQUENCE [LARGE SCALE GENOMIC DNA]</scope>
    <source>
        <strain evidence="10">DSM 6083</strain>
        <strain evidence="8">DSM6083</strain>
    </source>
</reference>
<feature type="compositionally biased region" description="Low complexity" evidence="7">
    <location>
        <begin position="364"/>
        <end position="374"/>
    </location>
</feature>
<dbReference type="GO" id="GO:0009368">
    <property type="term" value="C:endopeptidase Clp complex"/>
    <property type="evidence" value="ECO:0007669"/>
    <property type="project" value="TreeGrafter"/>
</dbReference>
<keyword evidence="3 9" id="KW-0645">Protease</keyword>
<dbReference type="Gene3D" id="3.90.226.10">
    <property type="entry name" value="2-enoyl-CoA Hydratase, Chain A, domain 1"/>
    <property type="match status" value="1"/>
</dbReference>
<keyword evidence="11" id="KW-1185">Reference proteome</keyword>
<name>A0A8D4C7P6_9GAMM</name>
<dbReference type="Proteomes" id="UP000182276">
    <property type="component" value="Unassembled WGS sequence"/>
</dbReference>
<dbReference type="Pfam" id="PF00574">
    <property type="entry name" value="CLP_protease"/>
    <property type="match status" value="1"/>
</dbReference>
<keyword evidence="4" id="KW-0378">Hydrolase</keyword>
<dbReference type="CDD" id="cd07016">
    <property type="entry name" value="S14_ClpP_1"/>
    <property type="match status" value="1"/>
</dbReference>
<dbReference type="AlphaFoldDB" id="A0A8D4C7P6"/>
<dbReference type="PANTHER" id="PTHR10381:SF70">
    <property type="entry name" value="ATP-DEPENDENT CLP PROTEASE PROTEOLYTIC SUBUNIT"/>
    <property type="match status" value="1"/>
</dbReference>
<gene>
    <name evidence="8" type="ORF">CL52_16530</name>
    <name evidence="9" type="ORF">SAMN05660875_10938</name>
</gene>
<dbReference type="Proteomes" id="UP000031271">
    <property type="component" value="Chromosome"/>
</dbReference>
<evidence type="ECO:0000313" key="8">
    <source>
        <dbReference type="EMBL" id="AJE16568.1"/>
    </source>
</evidence>
<reference evidence="9 11" key="2">
    <citation type="submission" date="2016-10" db="EMBL/GenBank/DDBJ databases">
        <authorList>
            <person name="Varghese N."/>
            <person name="Submissions S."/>
        </authorList>
    </citation>
    <scope>NUCLEOTIDE SEQUENCE [LARGE SCALE GENOMIC DNA]</scope>
    <source>
        <strain evidence="9 11">DSM 6083</strain>
    </source>
</reference>
<reference evidence="10" key="1">
    <citation type="submission" date="2014-03" db="EMBL/GenBank/DDBJ databases">
        <title>Complete genome of Pseudomonas balearica DSM 6083T, a sewage water isolate from an enrichment with 2-methylnaphthalene.</title>
        <authorList>
            <person name="Salva-Serra F."/>
            <person name="Jaen-Luchoro D."/>
            <person name="Busquets A."/>
            <person name="Pena A."/>
            <person name="Gomila M."/>
            <person name="Bosch R."/>
            <person name="Nogales B."/>
            <person name="Garcia-Valdes E."/>
            <person name="Lalucat J."/>
            <person name="Bennasar A."/>
        </authorList>
    </citation>
    <scope>NUCLEOTIDE SEQUENCE [LARGE SCALE GENOMIC DNA]</scope>
    <source>
        <strain evidence="10">DSM 6083</strain>
    </source>
</reference>
<evidence type="ECO:0000256" key="1">
    <source>
        <dbReference type="ARBA" id="ARBA00007039"/>
    </source>
</evidence>
<keyword evidence="2" id="KW-0963">Cytoplasm</keyword>
<evidence type="ECO:0000256" key="4">
    <source>
        <dbReference type="ARBA" id="ARBA00022801"/>
    </source>
</evidence>
<protein>
    <recommendedName>
        <fullName evidence="6">ATP-dependent Clp protease proteolytic subunit</fullName>
    </recommendedName>
</protein>
<dbReference type="GO" id="GO:0051117">
    <property type="term" value="F:ATPase binding"/>
    <property type="evidence" value="ECO:0007669"/>
    <property type="project" value="TreeGrafter"/>
</dbReference>
<evidence type="ECO:0000256" key="7">
    <source>
        <dbReference type="SAM" id="MobiDB-lite"/>
    </source>
</evidence>
<evidence type="ECO:0000256" key="2">
    <source>
        <dbReference type="ARBA" id="ARBA00022490"/>
    </source>
</evidence>
<dbReference type="RefSeq" id="WP_052264585.1">
    <property type="nucleotide sequence ID" value="NZ_CP007511.1"/>
</dbReference>
<proteinExistence type="inferred from homology"/>
<evidence type="ECO:0000256" key="3">
    <source>
        <dbReference type="ARBA" id="ARBA00022670"/>
    </source>
</evidence>
<dbReference type="GO" id="GO:0004176">
    <property type="term" value="F:ATP-dependent peptidase activity"/>
    <property type="evidence" value="ECO:0007669"/>
    <property type="project" value="InterPro"/>
</dbReference>
<organism evidence="8 10">
    <name type="scientific">Stutzerimonas balearica DSM 6083</name>
    <dbReference type="NCBI Taxonomy" id="1123016"/>
    <lineage>
        <taxon>Bacteria</taxon>
        <taxon>Pseudomonadati</taxon>
        <taxon>Pseudomonadota</taxon>
        <taxon>Gammaproteobacteria</taxon>
        <taxon>Pseudomonadales</taxon>
        <taxon>Pseudomonadaceae</taxon>
        <taxon>Stutzerimonas</taxon>
    </lineage>
</organism>
<dbReference type="GO" id="GO:0004252">
    <property type="term" value="F:serine-type endopeptidase activity"/>
    <property type="evidence" value="ECO:0007669"/>
    <property type="project" value="InterPro"/>
</dbReference>
<comment type="similarity">
    <text evidence="1 6">Belongs to the peptidase S14 family.</text>
</comment>
<dbReference type="GeneID" id="77261496"/>
<dbReference type="InterPro" id="IPR029045">
    <property type="entry name" value="ClpP/crotonase-like_dom_sf"/>
</dbReference>
<accession>A0A8D4C7P6</accession>
<dbReference type="EMBL" id="CP007511">
    <property type="protein sequence ID" value="AJE16568.1"/>
    <property type="molecule type" value="Genomic_DNA"/>
</dbReference>
<evidence type="ECO:0000313" key="9">
    <source>
        <dbReference type="EMBL" id="SDM79520.1"/>
    </source>
</evidence>
<dbReference type="KEGG" id="pbm:CL52_16530"/>
<dbReference type="PRINTS" id="PR00127">
    <property type="entry name" value="CLPPROTEASEP"/>
</dbReference>
<evidence type="ECO:0000313" key="10">
    <source>
        <dbReference type="Proteomes" id="UP000031271"/>
    </source>
</evidence>
<feature type="region of interest" description="Disordered" evidence="7">
    <location>
        <begin position="357"/>
        <end position="383"/>
    </location>
</feature>
<sequence length="383" mass="40829">MSDLPEAAPTRSWYRIQAKTDADQPKSIEVLIYDEIGLWGISAARFIDELKAMDDGQAAITIAINSPGGDVFDGFAIHNALLRLGARCTVRIDGLAASAASVIACGGHQVVMAANAMLMIHNPWTFTYGSAHDLRKTADMMDKARDGILAAYRRKAPAIEDATLIQMLDEETWLSADEALALGLVDVIGEAVALQACRGTTNVLARFKHPPEALLAASAESIPKAELIPEEPAQAPEPQPDPTRLARNAARFSQACLACGLADFTEELLMNTPLSDDDAVSAQIERLQAIRTLCASARLPELAADYARSGLSVEAVRARLFDRLLAAQGTVIDNKEPPIIPEPKAAASPNTSAIYAARKKKPSRPAAVKTATPQAPIPQAPTP</sequence>
<dbReference type="EMBL" id="FNHO01000009">
    <property type="protein sequence ID" value="SDM79520.1"/>
    <property type="molecule type" value="Genomic_DNA"/>
</dbReference>